<dbReference type="RefSeq" id="WP_250912669.1">
    <property type="nucleotide sequence ID" value="NZ_JAMXLX010000001.1"/>
</dbReference>
<evidence type="ECO:0000259" key="2">
    <source>
        <dbReference type="PROSITE" id="PS50943"/>
    </source>
</evidence>
<gene>
    <name evidence="3" type="ORF">NBH21_04200</name>
</gene>
<name>A0AAJ1BUC3_9HYPH</name>
<dbReference type="EMBL" id="JAMXLX010000001">
    <property type="protein sequence ID" value="MCO5955967.1"/>
    <property type="molecule type" value="Genomic_DNA"/>
</dbReference>
<evidence type="ECO:0000256" key="1">
    <source>
        <dbReference type="SAM" id="MobiDB-lite"/>
    </source>
</evidence>
<feature type="domain" description="HTH cro/C1-type" evidence="2">
    <location>
        <begin position="7"/>
        <end position="62"/>
    </location>
</feature>
<dbReference type="Proteomes" id="UP001155380">
    <property type="component" value="Unassembled WGS sequence"/>
</dbReference>
<reference evidence="3" key="1">
    <citation type="submission" date="2022-06" db="EMBL/GenBank/DDBJ databases">
        <authorList>
            <person name="Sun Q."/>
        </authorList>
    </citation>
    <scope>NUCLEOTIDE SEQUENCE</scope>
    <source>
        <strain evidence="3">S101</strain>
    </source>
</reference>
<protein>
    <submittedName>
        <fullName evidence="3">Helix-turn-helix domain-containing protein</fullName>
    </submittedName>
</protein>
<organism evidence="3 4">
    <name type="scientific">Ciceribacter sichuanensis</name>
    <dbReference type="NCBI Taxonomy" id="2949647"/>
    <lineage>
        <taxon>Bacteria</taxon>
        <taxon>Pseudomonadati</taxon>
        <taxon>Pseudomonadota</taxon>
        <taxon>Alphaproteobacteria</taxon>
        <taxon>Hyphomicrobiales</taxon>
        <taxon>Rhizobiaceae</taxon>
        <taxon>Ciceribacter</taxon>
    </lineage>
</organism>
<comment type="caution">
    <text evidence="3">The sequence shown here is derived from an EMBL/GenBank/DDBJ whole genome shotgun (WGS) entry which is preliminary data.</text>
</comment>
<dbReference type="SUPFAM" id="SSF47413">
    <property type="entry name" value="lambda repressor-like DNA-binding domains"/>
    <property type="match status" value="1"/>
</dbReference>
<dbReference type="GO" id="GO:0003677">
    <property type="term" value="F:DNA binding"/>
    <property type="evidence" value="ECO:0007669"/>
    <property type="project" value="InterPro"/>
</dbReference>
<dbReference type="InterPro" id="IPR010982">
    <property type="entry name" value="Lambda_DNA-bd_dom_sf"/>
</dbReference>
<proteinExistence type="predicted"/>
<dbReference type="PROSITE" id="PS50943">
    <property type="entry name" value="HTH_CROC1"/>
    <property type="match status" value="1"/>
</dbReference>
<dbReference type="AlphaFoldDB" id="A0AAJ1BUC3"/>
<evidence type="ECO:0000313" key="4">
    <source>
        <dbReference type="Proteomes" id="UP001155380"/>
    </source>
</evidence>
<sequence>MATPAQIRAARALLGITVDQLSAKSGISAFLILQTEAEEQANVDPSTLYALKQALQASGILFIGDGDSPPGGVGVRFAERGEEDDGVRPEDLNAANDD</sequence>
<dbReference type="Gene3D" id="1.10.260.40">
    <property type="entry name" value="lambda repressor-like DNA-binding domains"/>
    <property type="match status" value="1"/>
</dbReference>
<feature type="region of interest" description="Disordered" evidence="1">
    <location>
        <begin position="72"/>
        <end position="98"/>
    </location>
</feature>
<evidence type="ECO:0000313" key="3">
    <source>
        <dbReference type="EMBL" id="MCO5955967.1"/>
    </source>
</evidence>
<dbReference type="InterPro" id="IPR001387">
    <property type="entry name" value="Cro/C1-type_HTH"/>
</dbReference>
<accession>A0AAJ1BUC3</accession>